<gene>
    <name evidence="13" type="ORF">KFL_001260080</name>
</gene>
<comment type="function">
    <text evidence="9">Required for normal Golgi function.</text>
</comment>
<keyword evidence="7 9" id="KW-0472">Membrane</keyword>
<evidence type="ECO:0000259" key="12">
    <source>
        <dbReference type="Pfam" id="PF20653"/>
    </source>
</evidence>
<evidence type="ECO:0000256" key="5">
    <source>
        <dbReference type="ARBA" id="ARBA00022927"/>
    </source>
</evidence>
<dbReference type="AlphaFoldDB" id="A0A1Y1I409"/>
<dbReference type="EMBL" id="DF237075">
    <property type="protein sequence ID" value="GAQ82838.1"/>
    <property type="molecule type" value="Genomic_DNA"/>
</dbReference>
<dbReference type="PANTHER" id="PTHR21506">
    <property type="entry name" value="COMPONENT OF OLIGOMERIC GOLGI COMPLEX 6"/>
    <property type="match status" value="1"/>
</dbReference>
<accession>A0A1Y1I409</accession>
<dbReference type="Pfam" id="PF20653">
    <property type="entry name" value="COG6_C"/>
    <property type="match status" value="1"/>
</dbReference>
<feature type="compositionally biased region" description="Polar residues" evidence="10">
    <location>
        <begin position="514"/>
        <end position="526"/>
    </location>
</feature>
<protein>
    <recommendedName>
        <fullName evidence="3 9">Conserved oligomeric Golgi complex subunit 6</fullName>
        <shortName evidence="9">COG complex subunit 6</shortName>
    </recommendedName>
    <alternativeName>
        <fullName evidence="8 9">Component of oligomeric Golgi complex 6</fullName>
    </alternativeName>
</protein>
<dbReference type="OrthoDB" id="272987at2759"/>
<evidence type="ECO:0000256" key="8">
    <source>
        <dbReference type="ARBA" id="ARBA00031348"/>
    </source>
</evidence>
<evidence type="ECO:0000256" key="2">
    <source>
        <dbReference type="ARBA" id="ARBA00011023"/>
    </source>
</evidence>
<comment type="subcellular location">
    <subcellularLocation>
        <location evidence="1 9">Golgi apparatus membrane</location>
        <topology evidence="1 9">Peripheral membrane protein</topology>
    </subcellularLocation>
</comment>
<name>A0A1Y1I409_KLENI</name>
<dbReference type="GO" id="GO:0006891">
    <property type="term" value="P:intra-Golgi vesicle-mediated transport"/>
    <property type="evidence" value="ECO:0000318"/>
    <property type="project" value="GO_Central"/>
</dbReference>
<dbReference type="Proteomes" id="UP000054558">
    <property type="component" value="Unassembled WGS sequence"/>
</dbReference>
<evidence type="ECO:0000313" key="13">
    <source>
        <dbReference type="EMBL" id="GAQ82838.1"/>
    </source>
</evidence>
<evidence type="ECO:0000256" key="3">
    <source>
        <dbReference type="ARBA" id="ARBA00020973"/>
    </source>
</evidence>
<evidence type="ECO:0000256" key="9">
    <source>
        <dbReference type="RuleBase" id="RU365075"/>
    </source>
</evidence>
<evidence type="ECO:0000256" key="1">
    <source>
        <dbReference type="ARBA" id="ARBA00004395"/>
    </source>
</evidence>
<dbReference type="Pfam" id="PF06419">
    <property type="entry name" value="COG6_N"/>
    <property type="match status" value="1"/>
</dbReference>
<dbReference type="STRING" id="105231.A0A1Y1I409"/>
<evidence type="ECO:0000256" key="6">
    <source>
        <dbReference type="ARBA" id="ARBA00023034"/>
    </source>
</evidence>
<keyword evidence="5 9" id="KW-0653">Protein transport</keyword>
<dbReference type="InterPro" id="IPR048369">
    <property type="entry name" value="COG6_C"/>
</dbReference>
<evidence type="ECO:0000313" key="14">
    <source>
        <dbReference type="Proteomes" id="UP000054558"/>
    </source>
</evidence>
<evidence type="ECO:0000256" key="4">
    <source>
        <dbReference type="ARBA" id="ARBA00022448"/>
    </source>
</evidence>
<dbReference type="PANTHER" id="PTHR21506:SF0">
    <property type="entry name" value="CONSERVED OLIGOMERIC GOLGI COMPLEX SUBUNIT 6"/>
    <property type="match status" value="1"/>
</dbReference>
<feature type="region of interest" description="Disordered" evidence="10">
    <location>
        <begin position="307"/>
        <end position="329"/>
    </location>
</feature>
<feature type="domain" description="Conserved oligomeric complex COG6 N-terminal" evidence="11">
    <location>
        <begin position="35"/>
        <end position="147"/>
    </location>
</feature>
<keyword evidence="14" id="KW-1185">Reference proteome</keyword>
<sequence>MAAQATLAPGISRKLKKVLETRTDSPELLASLATLSTFYNENTLQARRGLRTTIERRGLTINEEFLQASEGAQRALDTVEAEVEGLAACCNRIAVALQGCSSQTGDMVVATERLKQELESSLRRQELVNNFLQSYQLTPDEVIALREEDLDENFFKALARVQEIHANCKILLRTHHQRAGLELMDVMAVYQEGAYERLCRWVQAECRSLGENDTPEVSGLLKTAARSLRDRPVLFKYCSEEVANTRHNALFRRFLSALSQGGRGGMPKPIEMHAHDPLRYCGDMLAWLHQALASEFELASALFSDDRKGTQEQREARSASKRFSEHSDQSDGDFRVEAADMASVLDRIFEGVCRPFKLRVEQVLQGQLSPVLAYKLMNLLDFYCATITDLLGTDAALSQTLQGVCEAAQKTFMDLMKQRGDKLVRYPPPLSPDLSPPPAVAEGVSLLLELVDVYDTCMAPANVPKPDFEPIISAVINPLLQMCERAAEAFGTKSAIPASMRRMSSETFGRRGSGSPSLQRRGSTSMDGFMRRKSADAGSRSDVPSPEVIQAIRQMYLVNCLSSIQQPLSQHAVAKRWIPRLEDSITEHINNLARQEVKSILDSCGLSEKLTFIFEQESLAESGEAGGSSQALSSLESMSPSAVGESLRAFYALVAGSTDGGLPEFEQIQPPRLRSKAAGEVTKALAEAYEAIHKVVSDPKNGYTDLGNLLRHSPAQMRTILGTD</sequence>
<keyword evidence="4 9" id="KW-0813">Transport</keyword>
<keyword evidence="6 9" id="KW-0333">Golgi apparatus</keyword>
<comment type="subunit">
    <text evidence="9">Component of the conserved oligomeric Golgi complex.</text>
</comment>
<dbReference type="InterPro" id="IPR048368">
    <property type="entry name" value="COG6_N"/>
</dbReference>
<dbReference type="GO" id="GO:0000139">
    <property type="term" value="C:Golgi membrane"/>
    <property type="evidence" value="ECO:0007669"/>
    <property type="project" value="UniProtKB-SubCell"/>
</dbReference>
<feature type="domain" description="Conserved Oligomeric Golgi complex subunit 6 C-terminal" evidence="12">
    <location>
        <begin position="177"/>
        <end position="721"/>
    </location>
</feature>
<evidence type="ECO:0000256" key="10">
    <source>
        <dbReference type="SAM" id="MobiDB-lite"/>
    </source>
</evidence>
<dbReference type="InterPro" id="IPR010490">
    <property type="entry name" value="COG6"/>
</dbReference>
<evidence type="ECO:0000256" key="7">
    <source>
        <dbReference type="ARBA" id="ARBA00023136"/>
    </source>
</evidence>
<proteinExistence type="inferred from homology"/>
<dbReference type="GO" id="GO:0017119">
    <property type="term" value="C:Golgi transport complex"/>
    <property type="evidence" value="ECO:0000318"/>
    <property type="project" value="GO_Central"/>
</dbReference>
<feature type="region of interest" description="Disordered" evidence="10">
    <location>
        <begin position="501"/>
        <end position="544"/>
    </location>
</feature>
<dbReference type="GO" id="GO:0015031">
    <property type="term" value="P:protein transport"/>
    <property type="evidence" value="ECO:0007669"/>
    <property type="project" value="UniProtKB-KW"/>
</dbReference>
<comment type="similarity">
    <text evidence="2 9">Belongs to the COG6 family.</text>
</comment>
<dbReference type="SMART" id="SM01087">
    <property type="entry name" value="COG6"/>
    <property type="match status" value="1"/>
</dbReference>
<evidence type="ECO:0000259" key="11">
    <source>
        <dbReference type="Pfam" id="PF06419"/>
    </source>
</evidence>
<dbReference type="OMA" id="HSCLDFF"/>
<reference evidence="13 14" key="1">
    <citation type="journal article" date="2014" name="Nat. Commun.">
        <title>Klebsormidium flaccidum genome reveals primary factors for plant terrestrial adaptation.</title>
        <authorList>
            <person name="Hori K."/>
            <person name="Maruyama F."/>
            <person name="Fujisawa T."/>
            <person name="Togashi T."/>
            <person name="Yamamoto N."/>
            <person name="Seo M."/>
            <person name="Sato S."/>
            <person name="Yamada T."/>
            <person name="Mori H."/>
            <person name="Tajima N."/>
            <person name="Moriyama T."/>
            <person name="Ikeuchi M."/>
            <person name="Watanabe M."/>
            <person name="Wada H."/>
            <person name="Kobayashi K."/>
            <person name="Saito M."/>
            <person name="Masuda T."/>
            <person name="Sasaki-Sekimoto Y."/>
            <person name="Mashiguchi K."/>
            <person name="Awai K."/>
            <person name="Shimojima M."/>
            <person name="Masuda S."/>
            <person name="Iwai M."/>
            <person name="Nobusawa T."/>
            <person name="Narise T."/>
            <person name="Kondo S."/>
            <person name="Saito H."/>
            <person name="Sato R."/>
            <person name="Murakawa M."/>
            <person name="Ihara Y."/>
            <person name="Oshima-Yamada Y."/>
            <person name="Ohtaka K."/>
            <person name="Satoh M."/>
            <person name="Sonobe K."/>
            <person name="Ishii M."/>
            <person name="Ohtani R."/>
            <person name="Kanamori-Sato M."/>
            <person name="Honoki R."/>
            <person name="Miyazaki D."/>
            <person name="Mochizuki H."/>
            <person name="Umetsu J."/>
            <person name="Higashi K."/>
            <person name="Shibata D."/>
            <person name="Kamiya Y."/>
            <person name="Sato N."/>
            <person name="Nakamura Y."/>
            <person name="Tabata S."/>
            <person name="Ida S."/>
            <person name="Kurokawa K."/>
            <person name="Ohta H."/>
        </authorList>
    </citation>
    <scope>NUCLEOTIDE SEQUENCE [LARGE SCALE GENOMIC DNA]</scope>
    <source>
        <strain evidence="13 14">NIES-2285</strain>
    </source>
</reference>
<organism evidence="13 14">
    <name type="scientific">Klebsormidium nitens</name>
    <name type="common">Green alga</name>
    <name type="synonym">Ulothrix nitens</name>
    <dbReference type="NCBI Taxonomy" id="105231"/>
    <lineage>
        <taxon>Eukaryota</taxon>
        <taxon>Viridiplantae</taxon>
        <taxon>Streptophyta</taxon>
        <taxon>Klebsormidiophyceae</taxon>
        <taxon>Klebsormidiales</taxon>
        <taxon>Klebsormidiaceae</taxon>
        <taxon>Klebsormidium</taxon>
    </lineage>
</organism>